<name>A0ABY7RE95_9PSED</name>
<keyword evidence="1" id="KW-1133">Transmembrane helix</keyword>
<organism evidence="2 3">
    <name type="scientific">Pseudomonas capeferrum</name>
    <dbReference type="NCBI Taxonomy" id="1495066"/>
    <lineage>
        <taxon>Bacteria</taxon>
        <taxon>Pseudomonadati</taxon>
        <taxon>Pseudomonadota</taxon>
        <taxon>Gammaproteobacteria</taxon>
        <taxon>Pseudomonadales</taxon>
        <taxon>Pseudomonadaceae</taxon>
        <taxon>Pseudomonas</taxon>
    </lineage>
</organism>
<keyword evidence="1" id="KW-0812">Transmembrane</keyword>
<reference evidence="2 3" key="1">
    <citation type="journal article" date="2020" name="Front. Microbiol.">
        <title>Toward Biorecycling: Isolation of a Soil Bacterium That Grows on a Polyurethane Oligomer and Monomer.</title>
        <authorList>
            <person name="Espinosa M.J.C."/>
            <person name="Blanco A.C."/>
            <person name="Schmidgall T."/>
            <person name="Atanasoff-Kardjalieff A.K."/>
            <person name="Kappelmeyer U."/>
            <person name="Tischler D."/>
            <person name="Pieper D.H."/>
            <person name="Heipieper H.J."/>
            <person name="Eberlein C."/>
        </authorList>
    </citation>
    <scope>NUCLEOTIDE SEQUENCE [LARGE SCALE GENOMIC DNA]</scope>
    <source>
        <strain evidence="2 3">TDA1</strain>
    </source>
</reference>
<accession>A0ABY7RE95</accession>
<evidence type="ECO:0000313" key="2">
    <source>
        <dbReference type="EMBL" id="WCI02119.1"/>
    </source>
</evidence>
<gene>
    <name evidence="2" type="ORF">PMC74_09645</name>
</gene>
<dbReference type="EMBL" id="CP116669">
    <property type="protein sequence ID" value="WCI02119.1"/>
    <property type="molecule type" value="Genomic_DNA"/>
</dbReference>
<feature type="transmembrane region" description="Helical" evidence="1">
    <location>
        <begin position="6"/>
        <end position="26"/>
    </location>
</feature>
<feature type="transmembrane region" description="Helical" evidence="1">
    <location>
        <begin position="130"/>
        <end position="150"/>
    </location>
</feature>
<dbReference type="Proteomes" id="UP001214301">
    <property type="component" value="Chromosome"/>
</dbReference>
<sequence length="212" mass="24069">MKMDLKVLFSIVSAVTTMMAAAKVIIDLSVGTKARLKDDYRFAKEFFSDLDAERLHPLAVERGYHAIAGTRGINATDIAYLISLDKPQRRLTDYVFSRAYVDMDASNHKIAFKQPYRTAFSRRWRKCWECLKYVVLAAIALAPFLVVGVLRYDLEYLMLLIVTVPIFGTLAVNSLVNYVRIGCAEELVKEQRLHTPLIQLENVGKAVARHRA</sequence>
<protein>
    <submittedName>
        <fullName evidence="2">Uncharacterized protein</fullName>
    </submittedName>
</protein>
<keyword evidence="3" id="KW-1185">Reference proteome</keyword>
<dbReference type="RefSeq" id="WP_143500738.1">
    <property type="nucleotide sequence ID" value="NZ_CP116669.1"/>
</dbReference>
<feature type="transmembrane region" description="Helical" evidence="1">
    <location>
        <begin position="156"/>
        <end position="179"/>
    </location>
</feature>
<keyword evidence="1" id="KW-0472">Membrane</keyword>
<evidence type="ECO:0000313" key="3">
    <source>
        <dbReference type="Proteomes" id="UP001214301"/>
    </source>
</evidence>
<evidence type="ECO:0000256" key="1">
    <source>
        <dbReference type="SAM" id="Phobius"/>
    </source>
</evidence>
<proteinExistence type="predicted"/>